<reference evidence="10 11" key="1">
    <citation type="submission" date="2016-11" db="EMBL/GenBank/DDBJ databases">
        <title>The macronuclear genome of Stentor coeruleus: a giant cell with tiny introns.</title>
        <authorList>
            <person name="Slabodnick M."/>
            <person name="Ruby J.G."/>
            <person name="Reiff S.B."/>
            <person name="Swart E.C."/>
            <person name="Gosai S."/>
            <person name="Prabakaran S."/>
            <person name="Witkowska E."/>
            <person name="Larue G.E."/>
            <person name="Fisher S."/>
            <person name="Freeman R.M."/>
            <person name="Gunawardena J."/>
            <person name="Chu W."/>
            <person name="Stover N.A."/>
            <person name="Gregory B.D."/>
            <person name="Nowacki M."/>
            <person name="Derisi J."/>
            <person name="Roy S.W."/>
            <person name="Marshall W.F."/>
            <person name="Sood P."/>
        </authorList>
    </citation>
    <scope>NUCLEOTIDE SEQUENCE [LARGE SCALE GENOMIC DNA]</scope>
    <source>
        <strain evidence="10">WM001</strain>
    </source>
</reference>
<keyword evidence="4 8" id="KW-1133">Transmembrane helix</keyword>
<dbReference type="Proteomes" id="UP000187209">
    <property type="component" value="Unassembled WGS sequence"/>
</dbReference>
<evidence type="ECO:0000313" key="10">
    <source>
        <dbReference type="EMBL" id="OMJ67140.1"/>
    </source>
</evidence>
<feature type="transmembrane region" description="Helical" evidence="8">
    <location>
        <begin position="251"/>
        <end position="276"/>
    </location>
</feature>
<feature type="transmembrane region" description="Helical" evidence="8">
    <location>
        <begin position="329"/>
        <end position="354"/>
    </location>
</feature>
<evidence type="ECO:0000256" key="2">
    <source>
        <dbReference type="ARBA" id="ARBA00022448"/>
    </source>
</evidence>
<dbReference type="PANTHER" id="PTHR47823">
    <property type="entry name" value="ION_TRANS DOMAIN-CONTAINING PROTEIN"/>
    <property type="match status" value="1"/>
</dbReference>
<dbReference type="PROSITE" id="PS50042">
    <property type="entry name" value="CNMP_BINDING_3"/>
    <property type="match status" value="1"/>
</dbReference>
<dbReference type="InterPro" id="IPR003938">
    <property type="entry name" value="K_chnl_volt-dep_EAG/ELK/ERG"/>
</dbReference>
<dbReference type="InterPro" id="IPR018490">
    <property type="entry name" value="cNMP-bd_dom_sf"/>
</dbReference>
<dbReference type="Pfam" id="PF00027">
    <property type="entry name" value="cNMP_binding"/>
    <property type="match status" value="1"/>
</dbReference>
<accession>A0A1R2ARU9</accession>
<evidence type="ECO:0000256" key="4">
    <source>
        <dbReference type="ARBA" id="ARBA00022989"/>
    </source>
</evidence>
<dbReference type="EMBL" id="MPUH01001557">
    <property type="protein sequence ID" value="OMJ67140.1"/>
    <property type="molecule type" value="Genomic_DNA"/>
</dbReference>
<gene>
    <name evidence="10" type="ORF">SteCoe_35778</name>
</gene>
<dbReference type="OrthoDB" id="422349at2759"/>
<dbReference type="Pfam" id="PF00520">
    <property type="entry name" value="Ion_trans"/>
    <property type="match status" value="1"/>
</dbReference>
<feature type="transmembrane region" description="Helical" evidence="8">
    <location>
        <begin position="297"/>
        <end position="317"/>
    </location>
</feature>
<feature type="domain" description="Cyclic nucleotide-binding" evidence="9">
    <location>
        <begin position="434"/>
        <end position="541"/>
    </location>
</feature>
<dbReference type="AlphaFoldDB" id="A0A1R2ARU9"/>
<evidence type="ECO:0000259" key="9">
    <source>
        <dbReference type="PROSITE" id="PS50042"/>
    </source>
</evidence>
<dbReference type="SUPFAM" id="SSF81324">
    <property type="entry name" value="Voltage-gated potassium channels"/>
    <property type="match status" value="1"/>
</dbReference>
<evidence type="ECO:0000256" key="1">
    <source>
        <dbReference type="ARBA" id="ARBA00004141"/>
    </source>
</evidence>
<keyword evidence="5" id="KW-0406">Ion transport</keyword>
<feature type="transmembrane region" description="Helical" evidence="8">
    <location>
        <begin position="103"/>
        <end position="122"/>
    </location>
</feature>
<feature type="transmembrane region" description="Helical" evidence="8">
    <location>
        <begin position="134"/>
        <end position="156"/>
    </location>
</feature>
<keyword evidence="2" id="KW-0813">Transport</keyword>
<dbReference type="GO" id="GO:0016020">
    <property type="term" value="C:membrane"/>
    <property type="evidence" value="ECO:0007669"/>
    <property type="project" value="UniProtKB-SubCell"/>
</dbReference>
<evidence type="ECO:0000313" key="11">
    <source>
        <dbReference type="Proteomes" id="UP000187209"/>
    </source>
</evidence>
<dbReference type="Gene3D" id="1.10.287.70">
    <property type="match status" value="1"/>
</dbReference>
<dbReference type="SMART" id="SM00100">
    <property type="entry name" value="cNMP"/>
    <property type="match status" value="1"/>
</dbReference>
<dbReference type="CDD" id="cd00038">
    <property type="entry name" value="CAP_ED"/>
    <property type="match status" value="1"/>
</dbReference>
<sequence>MAIMINYKETGQKSDRENNKSETVKRISTREFSNAKVSKERIHYLWSKVRNVAKVIGKFNKLNKDIRIYGAVKGTEVIYDDSISKSMSISTKILIFPDSKFKAVWNAIMIFLTLYTATVLPYQLSFVLYNENWLYLDGTIDSFFLLDILITFNSAYADMAGKTVTSRKIIAKKYIKSWFFIDLISSVPLEFLYTSSPESSTKISYNRFIRILRVSRLYKMLRLLRILKTLQLFRGNYLETFFLWAKLSFNYARMFIFIIAFIISVHVSGCFWYYIAKIDETDPNTWIIRYNIDNLTVFDRYIASIYFVFTTLTKIGYGDIYPLTNGEKVFSILLMGFGAGLYSYIISGLCSFVTNKDKIKLAIKEKLNGISEFAKAIKLPGPLFERMKKNLKINLKRNIHVTLDHTQLLNEIPANLRDEILDYFNKKTVESILFFKEKPTCFINQVVPLLKSSVFTFNDIVYQESEAAEEVYFIKSGRVHLKAINNVVFRTYVQGSYFGEIEIIENLPRDSTATIASTESQLFLLKKFEFLQVINEFPDIKDETWSIAKVRKIKLNEGKIHVLDLYNQVSLKKDNSLYTESVSSDLEYNQEKNRNFNRKDTAVLISMQNESEIKKQNRKLWSSVLDKDPKESIFHSHKNMIKIERNINRSSSLVIGQMRNPWVKKNGQRARYSSYLEDDTKKDDWVHIEYTPKNKPKVNLCEKLGLDEMEFMPLDDGDKSVEIPKMRITMENILNGFDMRNEKIEEKIFEAKMIINKNLNAQRKLKELVWRLGSAIQYRELYF</sequence>
<keyword evidence="11" id="KW-1185">Reference proteome</keyword>
<keyword evidence="3 8" id="KW-0812">Transmembrane</keyword>
<comment type="subcellular location">
    <subcellularLocation>
        <location evidence="1">Membrane</location>
        <topology evidence="1">Multi-pass membrane protein</topology>
    </subcellularLocation>
</comment>
<evidence type="ECO:0000256" key="8">
    <source>
        <dbReference type="SAM" id="Phobius"/>
    </source>
</evidence>
<dbReference type="InterPro" id="IPR005821">
    <property type="entry name" value="Ion_trans_dom"/>
</dbReference>
<dbReference type="PANTHER" id="PTHR47823:SF9">
    <property type="entry name" value="CHROMOSOME UNDETERMINED SCAFFOLD_10, WHOLE GENOME SHOTGUN SEQUENCE"/>
    <property type="match status" value="1"/>
</dbReference>
<protein>
    <recommendedName>
        <fullName evidence="9">Cyclic nucleotide-binding domain-containing protein</fullName>
    </recommendedName>
</protein>
<dbReference type="SUPFAM" id="SSF51206">
    <property type="entry name" value="cAMP-binding domain-like"/>
    <property type="match status" value="1"/>
</dbReference>
<keyword evidence="6 8" id="KW-0472">Membrane</keyword>
<proteinExistence type="predicted"/>
<evidence type="ECO:0000256" key="6">
    <source>
        <dbReference type="ARBA" id="ARBA00023136"/>
    </source>
</evidence>
<dbReference type="Gene3D" id="2.60.120.10">
    <property type="entry name" value="Jelly Rolls"/>
    <property type="match status" value="1"/>
</dbReference>
<organism evidence="10 11">
    <name type="scientific">Stentor coeruleus</name>
    <dbReference type="NCBI Taxonomy" id="5963"/>
    <lineage>
        <taxon>Eukaryota</taxon>
        <taxon>Sar</taxon>
        <taxon>Alveolata</taxon>
        <taxon>Ciliophora</taxon>
        <taxon>Postciliodesmatophora</taxon>
        <taxon>Heterotrichea</taxon>
        <taxon>Heterotrichida</taxon>
        <taxon>Stentoridae</taxon>
        <taxon>Stentor</taxon>
    </lineage>
</organism>
<dbReference type="InterPro" id="IPR000595">
    <property type="entry name" value="cNMP-bd_dom"/>
</dbReference>
<evidence type="ECO:0000256" key="7">
    <source>
        <dbReference type="ARBA" id="ARBA00023303"/>
    </source>
</evidence>
<evidence type="ECO:0000256" key="3">
    <source>
        <dbReference type="ARBA" id="ARBA00022692"/>
    </source>
</evidence>
<evidence type="ECO:0000256" key="5">
    <source>
        <dbReference type="ARBA" id="ARBA00023065"/>
    </source>
</evidence>
<dbReference type="PRINTS" id="PR01463">
    <property type="entry name" value="EAGCHANLFMLY"/>
</dbReference>
<dbReference type="FunFam" id="1.10.287.70:FF:000123">
    <property type="entry name" value="Potassium channel KAT3"/>
    <property type="match status" value="1"/>
</dbReference>
<dbReference type="GO" id="GO:0005249">
    <property type="term" value="F:voltage-gated potassium channel activity"/>
    <property type="evidence" value="ECO:0007669"/>
    <property type="project" value="InterPro"/>
</dbReference>
<dbReference type="InterPro" id="IPR014710">
    <property type="entry name" value="RmlC-like_jellyroll"/>
</dbReference>
<comment type="caution">
    <text evidence="10">The sequence shown here is derived from an EMBL/GenBank/DDBJ whole genome shotgun (WGS) entry which is preliminary data.</text>
</comment>
<keyword evidence="7" id="KW-0407">Ion channel</keyword>
<name>A0A1R2ARU9_9CILI</name>